<keyword evidence="5 6" id="KW-1015">Disulfide bond</keyword>
<keyword evidence="3 6" id="KW-0134">Cell wall</keyword>
<evidence type="ECO:0000256" key="2">
    <source>
        <dbReference type="ARBA" id="ARBA00010446"/>
    </source>
</evidence>
<dbReference type="InterPro" id="IPR001338">
    <property type="entry name" value="Class_I_Hydrophobin"/>
</dbReference>
<evidence type="ECO:0000256" key="1">
    <source>
        <dbReference type="ARBA" id="ARBA00004191"/>
    </source>
</evidence>
<feature type="signal peptide" evidence="6">
    <location>
        <begin position="1"/>
        <end position="17"/>
    </location>
</feature>
<dbReference type="EMBL" id="MU155242">
    <property type="protein sequence ID" value="KAF9478131.1"/>
    <property type="molecule type" value="Genomic_DNA"/>
</dbReference>
<evidence type="ECO:0000313" key="8">
    <source>
        <dbReference type="Proteomes" id="UP000807469"/>
    </source>
</evidence>
<keyword evidence="6" id="KW-0732">Signal</keyword>
<dbReference type="AlphaFoldDB" id="A0A9P6CSE5"/>
<comment type="caution">
    <text evidence="7">The sequence shown here is derived from an EMBL/GenBank/DDBJ whole genome shotgun (WGS) entry which is preliminary data.</text>
</comment>
<organism evidence="7 8">
    <name type="scientific">Pholiota conissans</name>
    <dbReference type="NCBI Taxonomy" id="109636"/>
    <lineage>
        <taxon>Eukaryota</taxon>
        <taxon>Fungi</taxon>
        <taxon>Dikarya</taxon>
        <taxon>Basidiomycota</taxon>
        <taxon>Agaricomycotina</taxon>
        <taxon>Agaricomycetes</taxon>
        <taxon>Agaricomycetidae</taxon>
        <taxon>Agaricales</taxon>
        <taxon>Agaricineae</taxon>
        <taxon>Strophariaceae</taxon>
        <taxon>Pholiota</taxon>
    </lineage>
</organism>
<comment type="subcellular location">
    <subcellularLocation>
        <location evidence="1 6">Secreted</location>
        <location evidence="1 6">Cell wall</location>
    </subcellularLocation>
</comment>
<dbReference type="CDD" id="cd23507">
    <property type="entry name" value="hydrophobin_I"/>
    <property type="match status" value="1"/>
</dbReference>
<evidence type="ECO:0000256" key="4">
    <source>
        <dbReference type="ARBA" id="ARBA00022525"/>
    </source>
</evidence>
<evidence type="ECO:0000256" key="3">
    <source>
        <dbReference type="ARBA" id="ARBA00022512"/>
    </source>
</evidence>
<dbReference type="OrthoDB" id="4225815at2759"/>
<dbReference type="SMART" id="SM00075">
    <property type="entry name" value="HYDRO"/>
    <property type="match status" value="1"/>
</dbReference>
<dbReference type="Proteomes" id="UP000807469">
    <property type="component" value="Unassembled WGS sequence"/>
</dbReference>
<comment type="similarity">
    <text evidence="2 6">Belongs to the fungal hydrophobin family.</text>
</comment>
<gene>
    <name evidence="7" type="ORF">BDN70DRAFT_933669</name>
</gene>
<keyword evidence="8" id="KW-1185">Reference proteome</keyword>
<evidence type="ECO:0000313" key="7">
    <source>
        <dbReference type="EMBL" id="KAF9478131.1"/>
    </source>
</evidence>
<name>A0A9P6CSE5_9AGAR</name>
<evidence type="ECO:0000256" key="5">
    <source>
        <dbReference type="ARBA" id="ARBA00023157"/>
    </source>
</evidence>
<evidence type="ECO:0000256" key="6">
    <source>
        <dbReference type="RuleBase" id="RU365009"/>
    </source>
</evidence>
<feature type="chain" id="PRO_5040537087" description="Hydrophobin" evidence="6">
    <location>
        <begin position="18"/>
        <end position="112"/>
    </location>
</feature>
<dbReference type="GO" id="GO:0005199">
    <property type="term" value="F:structural constituent of cell wall"/>
    <property type="evidence" value="ECO:0007669"/>
    <property type="project" value="InterPro"/>
</dbReference>
<reference evidence="7" key="1">
    <citation type="submission" date="2020-11" db="EMBL/GenBank/DDBJ databases">
        <authorList>
            <consortium name="DOE Joint Genome Institute"/>
            <person name="Ahrendt S."/>
            <person name="Riley R."/>
            <person name="Andreopoulos W."/>
            <person name="Labutti K."/>
            <person name="Pangilinan J."/>
            <person name="Ruiz-Duenas F.J."/>
            <person name="Barrasa J.M."/>
            <person name="Sanchez-Garcia M."/>
            <person name="Camarero S."/>
            <person name="Miyauchi S."/>
            <person name="Serrano A."/>
            <person name="Linde D."/>
            <person name="Babiker R."/>
            <person name="Drula E."/>
            <person name="Ayuso-Fernandez I."/>
            <person name="Pacheco R."/>
            <person name="Padilla G."/>
            <person name="Ferreira P."/>
            <person name="Barriuso J."/>
            <person name="Kellner H."/>
            <person name="Castanera R."/>
            <person name="Alfaro M."/>
            <person name="Ramirez L."/>
            <person name="Pisabarro A.G."/>
            <person name="Kuo A."/>
            <person name="Tritt A."/>
            <person name="Lipzen A."/>
            <person name="He G."/>
            <person name="Yan M."/>
            <person name="Ng V."/>
            <person name="Cullen D."/>
            <person name="Martin F."/>
            <person name="Rosso M.-N."/>
            <person name="Henrissat B."/>
            <person name="Hibbett D."/>
            <person name="Martinez A.T."/>
            <person name="Grigoriev I.V."/>
        </authorList>
    </citation>
    <scope>NUCLEOTIDE SEQUENCE</scope>
    <source>
        <strain evidence="7">CIRM-BRFM 674</strain>
    </source>
</reference>
<sequence>MRASAVFALALPVLAAAAPNFAVESRQTGDCNTGSIQCCASTMTSTTTSLGTLSGLLGLLLPSLGGLIGLNCSPLDILGIGGTNCNQQPVCCTDNSFSGLISLGCIPINISL</sequence>
<protein>
    <recommendedName>
        <fullName evidence="6">Hydrophobin</fullName>
    </recommendedName>
</protein>
<accession>A0A9P6CSE5</accession>
<proteinExistence type="inferred from homology"/>
<keyword evidence="4 6" id="KW-0964">Secreted</keyword>
<dbReference type="Pfam" id="PF01185">
    <property type="entry name" value="Hydrophobin"/>
    <property type="match status" value="1"/>
</dbReference>
<dbReference type="GO" id="GO:0009277">
    <property type="term" value="C:fungal-type cell wall"/>
    <property type="evidence" value="ECO:0007669"/>
    <property type="project" value="InterPro"/>
</dbReference>